<dbReference type="InterPro" id="IPR018050">
    <property type="entry name" value="Pmannose_isomerase-type1_CS"/>
</dbReference>
<name>A0A915MPP8_MELJA</name>
<dbReference type="PANTHER" id="PTHR10309:SF2">
    <property type="entry name" value="MANNOSE-6-PHOSPHATE ISOMERASE"/>
    <property type="match status" value="1"/>
</dbReference>
<dbReference type="InterPro" id="IPR014710">
    <property type="entry name" value="RmlC-like_jellyroll"/>
</dbReference>
<dbReference type="AlphaFoldDB" id="A0A915MPP8"/>
<dbReference type="GO" id="GO:0009298">
    <property type="term" value="P:GDP-mannose biosynthetic process"/>
    <property type="evidence" value="ECO:0007669"/>
    <property type="project" value="InterPro"/>
</dbReference>
<dbReference type="GO" id="GO:0008270">
    <property type="term" value="F:zinc ion binding"/>
    <property type="evidence" value="ECO:0007669"/>
    <property type="project" value="InterPro"/>
</dbReference>
<dbReference type="WBParaSite" id="scaffold4464_cov185.g8182">
    <property type="protein sequence ID" value="scaffold4464_cov185.g8182"/>
    <property type="gene ID" value="scaffold4464_cov185.g8182"/>
</dbReference>
<dbReference type="PROSITE" id="PS00965">
    <property type="entry name" value="PMI_I_1"/>
    <property type="match status" value="1"/>
</dbReference>
<sequence length="172" mass="19856">MSIRHTLSLQVHPTKEQAILLNKQNPINYPDQNHKPELAYALTRFELLCGFRPAGEILENMKVYGCLNINTIKIIKDMLQRFPTDIGCLSPIYLNHIILEPGECVYYRAQELHAYLSGECVECVSCSNNTIRAGLTNKFVDKANLIKVLNYRMTDPEYYCKYLIFFLIFGEN</sequence>
<dbReference type="Gene3D" id="1.10.441.10">
    <property type="entry name" value="Phosphomannose Isomerase, domain 2"/>
    <property type="match status" value="1"/>
</dbReference>
<dbReference type="Pfam" id="PF20511">
    <property type="entry name" value="PMI_typeI_cat"/>
    <property type="match status" value="1"/>
</dbReference>
<reference evidence="3" key="1">
    <citation type="submission" date="2022-11" db="UniProtKB">
        <authorList>
            <consortium name="WormBaseParasite"/>
        </authorList>
    </citation>
    <scope>IDENTIFICATION</scope>
</reference>
<dbReference type="Gene3D" id="2.60.120.10">
    <property type="entry name" value="Jelly Rolls"/>
    <property type="match status" value="1"/>
</dbReference>
<feature type="domain" description="Phosphomannose isomerase type I catalytic" evidence="1">
    <location>
        <begin position="1"/>
        <end position="53"/>
    </location>
</feature>
<dbReference type="Proteomes" id="UP000887561">
    <property type="component" value="Unplaced"/>
</dbReference>
<dbReference type="InterPro" id="IPR011051">
    <property type="entry name" value="RmlC_Cupin_sf"/>
</dbReference>
<keyword evidence="2" id="KW-1185">Reference proteome</keyword>
<protein>
    <submittedName>
        <fullName evidence="3">Phosphomannose isomerase type I catalytic domain-containing protein</fullName>
    </submittedName>
</protein>
<proteinExistence type="predicted"/>
<organism evidence="2 3">
    <name type="scientific">Meloidogyne javanica</name>
    <name type="common">Root-knot nematode worm</name>
    <dbReference type="NCBI Taxonomy" id="6303"/>
    <lineage>
        <taxon>Eukaryota</taxon>
        <taxon>Metazoa</taxon>
        <taxon>Ecdysozoa</taxon>
        <taxon>Nematoda</taxon>
        <taxon>Chromadorea</taxon>
        <taxon>Rhabditida</taxon>
        <taxon>Tylenchina</taxon>
        <taxon>Tylenchomorpha</taxon>
        <taxon>Tylenchoidea</taxon>
        <taxon>Meloidogynidae</taxon>
        <taxon>Meloidogyninae</taxon>
        <taxon>Meloidogyne</taxon>
        <taxon>Meloidogyne incognita group</taxon>
    </lineage>
</organism>
<dbReference type="InterPro" id="IPR016305">
    <property type="entry name" value="Mannose-6-P_Isomerase"/>
</dbReference>
<dbReference type="GO" id="GO:0004476">
    <property type="term" value="F:mannose-6-phosphate isomerase activity"/>
    <property type="evidence" value="ECO:0007669"/>
    <property type="project" value="InterPro"/>
</dbReference>
<evidence type="ECO:0000313" key="3">
    <source>
        <dbReference type="WBParaSite" id="scaffold4464_cov185.g8182"/>
    </source>
</evidence>
<evidence type="ECO:0000313" key="2">
    <source>
        <dbReference type="Proteomes" id="UP000887561"/>
    </source>
</evidence>
<dbReference type="GO" id="GO:0005829">
    <property type="term" value="C:cytosol"/>
    <property type="evidence" value="ECO:0007669"/>
    <property type="project" value="TreeGrafter"/>
</dbReference>
<dbReference type="InterPro" id="IPR046457">
    <property type="entry name" value="PMI_typeI_cat"/>
</dbReference>
<evidence type="ECO:0000259" key="1">
    <source>
        <dbReference type="Pfam" id="PF20511"/>
    </source>
</evidence>
<dbReference type="CDD" id="cd07011">
    <property type="entry name" value="cupin_PMI_type_I_N"/>
    <property type="match status" value="1"/>
</dbReference>
<dbReference type="PANTHER" id="PTHR10309">
    <property type="entry name" value="MANNOSE-6-PHOSPHATE ISOMERASE"/>
    <property type="match status" value="1"/>
</dbReference>
<dbReference type="SUPFAM" id="SSF51182">
    <property type="entry name" value="RmlC-like cupins"/>
    <property type="match status" value="1"/>
</dbReference>
<accession>A0A915MPP8</accession>